<feature type="domain" description="NAD(P)-binding" evidence="1">
    <location>
        <begin position="7"/>
        <end position="146"/>
    </location>
</feature>
<evidence type="ECO:0000259" key="1">
    <source>
        <dbReference type="Pfam" id="PF13460"/>
    </source>
</evidence>
<proteinExistence type="predicted"/>
<sequence length="251" mass="27266">MRIAIAGGTGMVGRRITEAADERGHETVVLSRRRGVDVLTGDGLRDALAGVDVVIDALNVTTQNARRATEFFTTTSRNLLEAEERAGARHHIVLSIVGLEAADAGYYAAKLAQERLVEASAQPHTIARAAQFHEFAGQVIKLTTLGPLTLAPRMLSRPVAAREVGHHLVDIAEDGPARRAADLVGPEEITLAAMIRRQYAHDGISRRVLELRLPGTYWRGLASGALRGDPATARIGEMTFEQWLDSEDRRP</sequence>
<reference evidence="2" key="1">
    <citation type="journal article" date="2021" name="PeerJ">
        <title>Extensive microbial diversity within the chicken gut microbiome revealed by metagenomics and culture.</title>
        <authorList>
            <person name="Gilroy R."/>
            <person name="Ravi A."/>
            <person name="Getino M."/>
            <person name="Pursley I."/>
            <person name="Horton D.L."/>
            <person name="Alikhan N.F."/>
            <person name="Baker D."/>
            <person name="Gharbi K."/>
            <person name="Hall N."/>
            <person name="Watson M."/>
            <person name="Adriaenssens E.M."/>
            <person name="Foster-Nyarko E."/>
            <person name="Jarju S."/>
            <person name="Secka A."/>
            <person name="Antonio M."/>
            <person name="Oren A."/>
            <person name="Chaudhuri R.R."/>
            <person name="La Ragione R."/>
            <person name="Hildebrand F."/>
            <person name="Pallen M.J."/>
        </authorList>
    </citation>
    <scope>NUCLEOTIDE SEQUENCE</scope>
    <source>
        <strain evidence="2">CHK130-7132</strain>
    </source>
</reference>
<evidence type="ECO:0000313" key="2">
    <source>
        <dbReference type="EMBL" id="HJC68375.1"/>
    </source>
</evidence>
<dbReference type="GO" id="GO:0044877">
    <property type="term" value="F:protein-containing complex binding"/>
    <property type="evidence" value="ECO:0007669"/>
    <property type="project" value="TreeGrafter"/>
</dbReference>
<dbReference type="Pfam" id="PF13460">
    <property type="entry name" value="NAD_binding_10"/>
    <property type="match status" value="1"/>
</dbReference>
<organism evidence="2 3">
    <name type="scientific">Candidatus Brachybacterium intestinipullorum</name>
    <dbReference type="NCBI Taxonomy" id="2838512"/>
    <lineage>
        <taxon>Bacteria</taxon>
        <taxon>Bacillati</taxon>
        <taxon>Actinomycetota</taxon>
        <taxon>Actinomycetes</taxon>
        <taxon>Micrococcales</taxon>
        <taxon>Dermabacteraceae</taxon>
        <taxon>Brachybacterium</taxon>
    </lineage>
</organism>
<comment type="caution">
    <text evidence="2">The sequence shown here is derived from an EMBL/GenBank/DDBJ whole genome shotgun (WGS) entry which is preliminary data.</text>
</comment>
<accession>A0A9D2PYM2</accession>
<gene>
    <name evidence="2" type="ORF">H9932_01690</name>
</gene>
<dbReference type="Gene3D" id="3.40.50.720">
    <property type="entry name" value="NAD(P)-binding Rossmann-like Domain"/>
    <property type="match status" value="1"/>
</dbReference>
<dbReference type="SUPFAM" id="SSF51735">
    <property type="entry name" value="NAD(P)-binding Rossmann-fold domains"/>
    <property type="match status" value="1"/>
</dbReference>
<reference evidence="2" key="2">
    <citation type="submission" date="2021-04" db="EMBL/GenBank/DDBJ databases">
        <authorList>
            <person name="Gilroy R."/>
        </authorList>
    </citation>
    <scope>NUCLEOTIDE SEQUENCE</scope>
    <source>
        <strain evidence="2">CHK130-7132</strain>
    </source>
</reference>
<dbReference type="AlphaFoldDB" id="A0A9D2PYM2"/>
<protein>
    <submittedName>
        <fullName evidence="2">NAD(P)H-binding protein</fullName>
    </submittedName>
</protein>
<dbReference type="EMBL" id="DWWC01000032">
    <property type="protein sequence ID" value="HJC68375.1"/>
    <property type="molecule type" value="Genomic_DNA"/>
</dbReference>
<dbReference type="Proteomes" id="UP000823854">
    <property type="component" value="Unassembled WGS sequence"/>
</dbReference>
<name>A0A9D2PYM2_9MICO</name>
<dbReference type="InterPro" id="IPR051207">
    <property type="entry name" value="ComplexI_NDUFA9_subunit"/>
</dbReference>
<dbReference type="PANTHER" id="PTHR12126">
    <property type="entry name" value="NADH-UBIQUINONE OXIDOREDUCTASE 39 KDA SUBUNIT-RELATED"/>
    <property type="match status" value="1"/>
</dbReference>
<dbReference type="InterPro" id="IPR036291">
    <property type="entry name" value="NAD(P)-bd_dom_sf"/>
</dbReference>
<evidence type="ECO:0000313" key="3">
    <source>
        <dbReference type="Proteomes" id="UP000823854"/>
    </source>
</evidence>
<dbReference type="PANTHER" id="PTHR12126:SF11">
    <property type="entry name" value="NADH DEHYDROGENASE [UBIQUINONE] 1 ALPHA SUBCOMPLEX SUBUNIT 9, MITOCHONDRIAL"/>
    <property type="match status" value="1"/>
</dbReference>
<dbReference type="InterPro" id="IPR016040">
    <property type="entry name" value="NAD(P)-bd_dom"/>
</dbReference>